<feature type="region of interest" description="Disordered" evidence="1">
    <location>
        <begin position="317"/>
        <end position="352"/>
    </location>
</feature>
<name>A0A6M8BBQ6_9CYAN</name>
<feature type="compositionally biased region" description="Polar residues" evidence="1">
    <location>
        <begin position="42"/>
        <end position="55"/>
    </location>
</feature>
<keyword evidence="2" id="KW-0472">Membrane</keyword>
<feature type="compositionally biased region" description="Low complexity" evidence="1">
    <location>
        <begin position="278"/>
        <end position="288"/>
    </location>
</feature>
<evidence type="ECO:0008006" key="5">
    <source>
        <dbReference type="Google" id="ProtNLM"/>
    </source>
</evidence>
<dbReference type="Proteomes" id="UP000505210">
    <property type="component" value="Chromosome"/>
</dbReference>
<keyword evidence="2" id="KW-1133">Transmembrane helix</keyword>
<feature type="compositionally biased region" description="Pro residues" evidence="1">
    <location>
        <begin position="89"/>
        <end position="100"/>
    </location>
</feature>
<feature type="region of interest" description="Disordered" evidence="1">
    <location>
        <begin position="67"/>
        <end position="100"/>
    </location>
</feature>
<feature type="transmembrane region" description="Helical" evidence="2">
    <location>
        <begin position="127"/>
        <end position="148"/>
    </location>
</feature>
<evidence type="ECO:0000256" key="2">
    <source>
        <dbReference type="SAM" id="Phobius"/>
    </source>
</evidence>
<proteinExistence type="predicted"/>
<keyword evidence="2" id="KW-0812">Transmembrane</keyword>
<reference evidence="3 4" key="1">
    <citation type="submission" date="2020-05" db="EMBL/GenBank/DDBJ databases">
        <title>Complete genome sequence of of a novel Thermoleptolyngbya strain isolated from hot springs of Ganzi, Sichuan China.</title>
        <authorList>
            <person name="Tang J."/>
            <person name="Daroch M."/>
            <person name="Li L."/>
            <person name="Waleron K."/>
            <person name="Waleron M."/>
            <person name="Waleron M."/>
        </authorList>
    </citation>
    <scope>NUCLEOTIDE SEQUENCE [LARGE SCALE GENOMIC DNA]</scope>
    <source>
        <strain evidence="3 4">PKUAC-SCTA183</strain>
    </source>
</reference>
<organism evidence="3 4">
    <name type="scientific">Thermoleptolyngbya sichuanensis A183</name>
    <dbReference type="NCBI Taxonomy" id="2737172"/>
    <lineage>
        <taxon>Bacteria</taxon>
        <taxon>Bacillati</taxon>
        <taxon>Cyanobacteriota</taxon>
        <taxon>Cyanophyceae</taxon>
        <taxon>Oculatellales</taxon>
        <taxon>Oculatellaceae</taxon>
        <taxon>Thermoleptolyngbya</taxon>
        <taxon>Thermoleptolyngbya sichuanensis</taxon>
    </lineage>
</organism>
<feature type="compositionally biased region" description="Polar residues" evidence="1">
    <location>
        <begin position="332"/>
        <end position="343"/>
    </location>
</feature>
<keyword evidence="4" id="KW-1185">Reference proteome</keyword>
<evidence type="ECO:0000313" key="3">
    <source>
        <dbReference type="EMBL" id="QKD81011.1"/>
    </source>
</evidence>
<evidence type="ECO:0000256" key="1">
    <source>
        <dbReference type="SAM" id="MobiDB-lite"/>
    </source>
</evidence>
<feature type="compositionally biased region" description="Low complexity" evidence="1">
    <location>
        <begin position="8"/>
        <end position="31"/>
    </location>
</feature>
<protein>
    <recommendedName>
        <fullName evidence="5">Transmembrane protein</fullName>
    </recommendedName>
</protein>
<sequence>MNRVPHGSAAPEFAAQSEAQFEAQFAEQFAEQPEDGHDVQIGNGQTADSGFLNSSAPEWSAVGWSAGAAAIDPPPSEGPNTEDASAVQPPDPTLPLFPPASPSGNSAVLALPPVRFLGKLLNQHPTIFWSGVWVITLLCAGIAVTGLMNPELSSQQEQPDPTGVEAVLRATRLDRQRSASPSVSFGLLAVSCAGCCLLLSRRFQQPQSLAQPMGRRKLRSPARSTIAAELEAIATLASDSIQDPERLPPLPSRQPWMDAALSAANAESAPVPPTSHASGSLGSPGSLGSLGSQLPQVLQAPQSQDYLSYLRVHAQSRAQSQRLARTEGRSPSRPQNSRPQNDPASPHTIAPYAPNPALPVAFLLPSAHSLPENAFLPAPIAQPTLPAATQPLLNLSQPPQSQAESLPDPASTLAELRKIQAKRARKETEL</sequence>
<gene>
    <name evidence="3" type="ORF">HPC62_01435</name>
</gene>
<feature type="region of interest" description="Disordered" evidence="1">
    <location>
        <begin position="389"/>
        <end position="411"/>
    </location>
</feature>
<evidence type="ECO:0000313" key="4">
    <source>
        <dbReference type="Proteomes" id="UP000505210"/>
    </source>
</evidence>
<dbReference type="KEGG" id="theu:HPC62_01435"/>
<feature type="region of interest" description="Disordered" evidence="1">
    <location>
        <begin position="263"/>
        <end position="288"/>
    </location>
</feature>
<dbReference type="EMBL" id="CP053661">
    <property type="protein sequence ID" value="QKD81011.1"/>
    <property type="molecule type" value="Genomic_DNA"/>
</dbReference>
<dbReference type="AlphaFoldDB" id="A0A6M8BBQ6"/>
<feature type="compositionally biased region" description="Polar residues" evidence="1">
    <location>
        <begin position="391"/>
        <end position="404"/>
    </location>
</feature>
<accession>A0A6M8BBQ6</accession>
<dbReference type="RefSeq" id="WP_172353432.1">
    <property type="nucleotide sequence ID" value="NZ_CP053661.1"/>
</dbReference>
<feature type="region of interest" description="Disordered" evidence="1">
    <location>
        <begin position="1"/>
        <end position="55"/>
    </location>
</feature>